<dbReference type="EMBL" id="HF951689">
    <property type="protein sequence ID" value="CCW36284.1"/>
    <property type="molecule type" value="Genomic_DNA"/>
</dbReference>
<dbReference type="InterPro" id="IPR051685">
    <property type="entry name" value="Ycf3/AcsC/BcsC/TPR_MFPF"/>
</dbReference>
<dbReference type="Pfam" id="PF13650">
    <property type="entry name" value="Asp_protease_2"/>
    <property type="match status" value="1"/>
</dbReference>
<dbReference type="SMART" id="SM00028">
    <property type="entry name" value="TPR"/>
    <property type="match status" value="4"/>
</dbReference>
<dbReference type="PANTHER" id="PTHR44943:SF5">
    <property type="entry name" value="BLL7697 PROTEIN"/>
    <property type="match status" value="1"/>
</dbReference>
<dbReference type="AlphaFoldDB" id="S0EZH8"/>
<dbReference type="InterPro" id="IPR019734">
    <property type="entry name" value="TPR_rpt"/>
</dbReference>
<dbReference type="PANTHER" id="PTHR44943">
    <property type="entry name" value="CELLULOSE SYNTHASE OPERON PROTEIN C"/>
    <property type="match status" value="1"/>
</dbReference>
<dbReference type="InterPro" id="IPR011990">
    <property type="entry name" value="TPR-like_helical_dom_sf"/>
</dbReference>
<dbReference type="InterPro" id="IPR034122">
    <property type="entry name" value="Retropepsin-like_bacterial"/>
</dbReference>
<dbReference type="STRING" id="454171.CP488_01604"/>
<dbReference type="CDD" id="cd05483">
    <property type="entry name" value="retropepsin_like_bacteria"/>
    <property type="match status" value="1"/>
</dbReference>
<dbReference type="Pfam" id="PF14559">
    <property type="entry name" value="TPR_19"/>
    <property type="match status" value="1"/>
</dbReference>
<feature type="chain" id="PRO_5004496545" evidence="3">
    <location>
        <begin position="28"/>
        <end position="544"/>
    </location>
</feature>
<proteinExistence type="predicted"/>
<evidence type="ECO:0000256" key="3">
    <source>
        <dbReference type="SAM" id="SignalP"/>
    </source>
</evidence>
<reference evidence="5" key="1">
    <citation type="submission" date="2013-03" db="EMBL/GenBank/DDBJ databases">
        <title>Genome sequence of Chthonomonas calidirosea, the first sequenced genome from the Armatimonadetes phylum (formally candidate division OP10).</title>
        <authorList>
            <person name="Lee K.C.Y."/>
            <person name="Morgan X.C."/>
            <person name="Dunfield P.F."/>
            <person name="Tamas I."/>
            <person name="Houghton K.M."/>
            <person name="Vyssotski M."/>
            <person name="Ryan J.L.J."/>
            <person name="Lagutin K."/>
            <person name="McDonald I.R."/>
            <person name="Stott M.B."/>
        </authorList>
    </citation>
    <scope>NUCLEOTIDE SEQUENCE [LARGE SCALE GENOMIC DNA]</scope>
    <source>
        <strain evidence="5">DSM 23976 / ICMP 18418 / T49</strain>
    </source>
</reference>
<keyword evidence="3" id="KW-0732">Signal</keyword>
<dbReference type="RefSeq" id="WP_016483796.1">
    <property type="nucleotide sequence ID" value="NC_021487.1"/>
</dbReference>
<dbReference type="GO" id="GO:0006508">
    <property type="term" value="P:proteolysis"/>
    <property type="evidence" value="ECO:0007669"/>
    <property type="project" value="UniProtKB-KW"/>
</dbReference>
<protein>
    <submittedName>
        <fullName evidence="4">Tetratricopeptide repeat./Aspartyl protease./TPR repeat</fullName>
    </submittedName>
</protein>
<dbReference type="HOGENOM" id="CLU_500312_0_0_0"/>
<accession>S0EZH8</accession>
<dbReference type="InterPro" id="IPR021109">
    <property type="entry name" value="Peptidase_aspartic_dom_sf"/>
</dbReference>
<evidence type="ECO:0000313" key="5">
    <source>
        <dbReference type="Proteomes" id="UP000014227"/>
    </source>
</evidence>
<dbReference type="GO" id="GO:0008233">
    <property type="term" value="F:peptidase activity"/>
    <property type="evidence" value="ECO:0007669"/>
    <property type="project" value="UniProtKB-KW"/>
</dbReference>
<evidence type="ECO:0000256" key="1">
    <source>
        <dbReference type="ARBA" id="ARBA00022737"/>
    </source>
</evidence>
<evidence type="ECO:0000313" key="4">
    <source>
        <dbReference type="EMBL" id="CCW36284.1"/>
    </source>
</evidence>
<name>S0EZH8_CHTCT</name>
<feature type="signal peptide" evidence="3">
    <location>
        <begin position="1"/>
        <end position="27"/>
    </location>
</feature>
<dbReference type="OrthoDB" id="3449821at2"/>
<sequence length="544" mass="59457">MLRFWKTVNLLWALCGLCIGVSPAAWSFPGAAPPSVKTSPTAQSPDPEKLFLQNQFEAAAKAYRQAIQRAPQQIGLRIGLVRTLLRLDRWEEAISEAEAAIRLDPRNADAHGILACALLRAGEPDHAQDEASRSLQLDPKDYWGLIAQGRLYEWNGDDARARTLLLQATDIHPLWPEAWYYVVDEASNKDTLGLSDFVDLASYLSLCPKGHPNTLTMEALPSHLPLLRRLINRTPFEPIAPISQSQMKAVETGGGVQSFSVPVELAGNYVVVPVQIGDVQARLMFDTGGGADITLSSALADKLQLPLISRSLIYGVNGKEPTRIYLAPSMQMGTETFATIPIETSSSLPGNFDGILGVSAFTDYVITIDYTKKTLLFARGKDAKAPPPEPDDYSVTIPFHLQEGDIVVRTLFNAQPTWSLVDTGADAEGLVSLRLARLLQQKMGANSARELQIQGQFGIGTSDTHQKVIVFREPLTLQIESQEGTPLKWQINPAFGADLLDSQINPAEDFEFGGLLGTGFVASAKRATIDYPHRLLVLEYAKGD</sequence>
<dbReference type="Gene3D" id="1.25.40.10">
    <property type="entry name" value="Tetratricopeptide repeat domain"/>
    <property type="match status" value="1"/>
</dbReference>
<evidence type="ECO:0000256" key="2">
    <source>
        <dbReference type="ARBA" id="ARBA00022803"/>
    </source>
</evidence>
<dbReference type="SUPFAM" id="SSF48452">
    <property type="entry name" value="TPR-like"/>
    <property type="match status" value="1"/>
</dbReference>
<dbReference type="eggNOG" id="COG0457">
    <property type="taxonomic scope" value="Bacteria"/>
</dbReference>
<organism evidence="4 5">
    <name type="scientific">Chthonomonas calidirosea (strain DSM 23976 / ICMP 18418 / T49)</name>
    <dbReference type="NCBI Taxonomy" id="1303518"/>
    <lineage>
        <taxon>Bacteria</taxon>
        <taxon>Bacillati</taxon>
        <taxon>Armatimonadota</taxon>
        <taxon>Chthonomonadia</taxon>
        <taxon>Chthonomonadales</taxon>
        <taxon>Chthonomonadaceae</taxon>
        <taxon>Chthonomonas</taxon>
    </lineage>
</organism>
<keyword evidence="4" id="KW-0645">Protease</keyword>
<dbReference type="SUPFAM" id="SSF50630">
    <property type="entry name" value="Acid proteases"/>
    <property type="match status" value="1"/>
</dbReference>
<dbReference type="KEGG" id="ccz:CCALI_02486"/>
<keyword evidence="2" id="KW-0802">TPR repeat</keyword>
<dbReference type="PATRIC" id="fig|1303518.3.peg.2583"/>
<dbReference type="Gene3D" id="2.40.70.10">
    <property type="entry name" value="Acid Proteases"/>
    <property type="match status" value="1"/>
</dbReference>
<dbReference type="InParanoid" id="S0EZH8"/>
<keyword evidence="1" id="KW-0677">Repeat</keyword>
<keyword evidence="4" id="KW-0378">Hydrolase</keyword>
<dbReference type="eggNOG" id="COG5550">
    <property type="taxonomic scope" value="Bacteria"/>
</dbReference>
<dbReference type="Proteomes" id="UP000014227">
    <property type="component" value="Chromosome I"/>
</dbReference>
<keyword evidence="5" id="KW-1185">Reference proteome</keyword>
<gene>
    <name evidence="4" type="ORF">CCALI_02486</name>
</gene>